<dbReference type="PANTHER" id="PTHR38926:SF72">
    <property type="entry name" value="IM:7136021-RELATED"/>
    <property type="match status" value="1"/>
</dbReference>
<gene>
    <name evidence="2" type="ORF">ONZ51_g4833</name>
</gene>
<sequence length="743" mass="84068">MLLSGSLWHNWPVGSRTPRRHAPIHLAHLSIFNTIIKYCSSSVQTVIGHATRPSTCCYHATTAARISAESVRFHPRMTPETSPSTSFEQSLARRNDLVQQREALSHEIVAVSRALNATRPINQLPKETLAEIFHHFQVRRDFSFEKNKWYTVAAVCKHWYEVANSCASLWRRMQYDTHSGLSIANEFSMGSSGASLLREWGRPAFTWAPVDTAMLNRRFDVQYHRLHTAVCTYEDNFRRLFERYAPLTELLELKCDNVSLRNDEGYIDPEFHDPDDLDFSDRYREALQLPVDPTLFPRLRYLSLITASIKPNLVPLPSLRRLQLSDCVRMTISMDEFLAFISGCTALEELYLRTFRPADPAFPGVAWDWDQGSGEPLTSITLPTTLKKLYIHDFPPFTARMLEGMAVSKSTELTVSVNADADSDDDAYDFTVDPPLYTALPKKRAHMDVLHGVKTVHVRFDTPAVYRIVARTGQEHSPITIAADVPSSTSVSQDYLPDIFADLVELYGSEPITDLTIVAPNTKLWKEVEDTDWADVLRAFPQLERLGVLFHSDDRLPLADEDDPLMTLISVLGGSQEDEDELCPKLECLTLHSSDVKPSASASRTEQIVNCLRSRKARGHPLHRLSVVHERNSESVKDLIRAEMEHINSTLRITISSAKIVISFAAGPTEEELNMDEWDDLAVPRLMRLKIAMDIYAITGDTESILIMFSARSESSTMTMVVYLSLCSSPWFSLSKMRSSEHT</sequence>
<proteinExistence type="predicted"/>
<dbReference type="PANTHER" id="PTHR38926">
    <property type="entry name" value="F-BOX DOMAIN CONTAINING PROTEIN, EXPRESSED"/>
    <property type="match status" value="1"/>
</dbReference>
<dbReference type="SUPFAM" id="SSF81383">
    <property type="entry name" value="F-box domain"/>
    <property type="match status" value="1"/>
</dbReference>
<dbReference type="InterPro" id="IPR001810">
    <property type="entry name" value="F-box_dom"/>
</dbReference>
<name>A0AAD7TVM4_9APHY</name>
<dbReference type="Gene3D" id="1.20.1280.50">
    <property type="match status" value="1"/>
</dbReference>
<dbReference type="EMBL" id="JAPEVG010000097">
    <property type="protein sequence ID" value="KAJ8483274.1"/>
    <property type="molecule type" value="Genomic_DNA"/>
</dbReference>
<reference evidence="2" key="1">
    <citation type="submission" date="2022-11" db="EMBL/GenBank/DDBJ databases">
        <title>Genome Sequence of Cubamyces cubensis.</title>
        <authorList>
            <person name="Buettner E."/>
        </authorList>
    </citation>
    <scope>NUCLEOTIDE SEQUENCE</scope>
    <source>
        <strain evidence="2">MPL-01</strain>
    </source>
</reference>
<organism evidence="2 3">
    <name type="scientific">Trametes cubensis</name>
    <dbReference type="NCBI Taxonomy" id="1111947"/>
    <lineage>
        <taxon>Eukaryota</taxon>
        <taxon>Fungi</taxon>
        <taxon>Dikarya</taxon>
        <taxon>Basidiomycota</taxon>
        <taxon>Agaricomycotina</taxon>
        <taxon>Agaricomycetes</taxon>
        <taxon>Polyporales</taxon>
        <taxon>Polyporaceae</taxon>
        <taxon>Trametes</taxon>
    </lineage>
</organism>
<accession>A0AAD7TVM4</accession>
<dbReference type="Pfam" id="PF12937">
    <property type="entry name" value="F-box-like"/>
    <property type="match status" value="1"/>
</dbReference>
<dbReference type="AlphaFoldDB" id="A0AAD7TVM4"/>
<dbReference type="InterPro" id="IPR036047">
    <property type="entry name" value="F-box-like_dom_sf"/>
</dbReference>
<comment type="caution">
    <text evidence="2">The sequence shown here is derived from an EMBL/GenBank/DDBJ whole genome shotgun (WGS) entry which is preliminary data.</text>
</comment>
<dbReference type="Proteomes" id="UP001215151">
    <property type="component" value="Unassembled WGS sequence"/>
</dbReference>
<dbReference type="PROSITE" id="PS50181">
    <property type="entry name" value="FBOX"/>
    <property type="match status" value="1"/>
</dbReference>
<keyword evidence="3" id="KW-1185">Reference proteome</keyword>
<protein>
    <recommendedName>
        <fullName evidence="1">F-box domain-containing protein</fullName>
    </recommendedName>
</protein>
<feature type="domain" description="F-box" evidence="1">
    <location>
        <begin position="118"/>
        <end position="173"/>
    </location>
</feature>
<evidence type="ECO:0000313" key="2">
    <source>
        <dbReference type="EMBL" id="KAJ8483274.1"/>
    </source>
</evidence>
<evidence type="ECO:0000259" key="1">
    <source>
        <dbReference type="PROSITE" id="PS50181"/>
    </source>
</evidence>
<dbReference type="SUPFAM" id="SSF52047">
    <property type="entry name" value="RNI-like"/>
    <property type="match status" value="1"/>
</dbReference>
<evidence type="ECO:0000313" key="3">
    <source>
        <dbReference type="Proteomes" id="UP001215151"/>
    </source>
</evidence>